<gene>
    <name evidence="1" type="ORF">H0H81_001505</name>
</gene>
<dbReference type="AlphaFoldDB" id="A0A9P7KK26"/>
<protein>
    <submittedName>
        <fullName evidence="1">Uncharacterized protein</fullName>
    </submittedName>
</protein>
<name>A0A9P7KK26_9AGAR</name>
<reference evidence="1" key="2">
    <citation type="submission" date="2021-10" db="EMBL/GenBank/DDBJ databases">
        <title>Phylogenomics reveals ancestral predisposition of the termite-cultivated fungus Termitomyces towards a domesticated lifestyle.</title>
        <authorList>
            <person name="Auxier B."/>
            <person name="Grum-Grzhimaylo A."/>
            <person name="Cardenas M.E."/>
            <person name="Lodge J.D."/>
            <person name="Laessoe T."/>
            <person name="Pedersen O."/>
            <person name="Smith M.E."/>
            <person name="Kuyper T.W."/>
            <person name="Franco-Molano E.A."/>
            <person name="Baroni T.J."/>
            <person name="Aanen D.K."/>
        </authorList>
    </citation>
    <scope>NUCLEOTIDE SEQUENCE</scope>
    <source>
        <strain evidence="1">D49</strain>
    </source>
</reference>
<organism evidence="1 2">
    <name type="scientific">Sphagnurus paluster</name>
    <dbReference type="NCBI Taxonomy" id="117069"/>
    <lineage>
        <taxon>Eukaryota</taxon>
        <taxon>Fungi</taxon>
        <taxon>Dikarya</taxon>
        <taxon>Basidiomycota</taxon>
        <taxon>Agaricomycotina</taxon>
        <taxon>Agaricomycetes</taxon>
        <taxon>Agaricomycetidae</taxon>
        <taxon>Agaricales</taxon>
        <taxon>Tricholomatineae</taxon>
        <taxon>Lyophyllaceae</taxon>
        <taxon>Sphagnurus</taxon>
    </lineage>
</organism>
<accession>A0A9P7KK26</accession>
<evidence type="ECO:0000313" key="1">
    <source>
        <dbReference type="EMBL" id="KAG5653248.1"/>
    </source>
</evidence>
<comment type="caution">
    <text evidence="1">The sequence shown here is derived from an EMBL/GenBank/DDBJ whole genome shotgun (WGS) entry which is preliminary data.</text>
</comment>
<dbReference type="EMBL" id="JABCKI010000064">
    <property type="protein sequence ID" value="KAG5653248.1"/>
    <property type="molecule type" value="Genomic_DNA"/>
</dbReference>
<keyword evidence="2" id="KW-1185">Reference proteome</keyword>
<evidence type="ECO:0000313" key="2">
    <source>
        <dbReference type="Proteomes" id="UP000717328"/>
    </source>
</evidence>
<proteinExistence type="predicted"/>
<dbReference type="Proteomes" id="UP000717328">
    <property type="component" value="Unassembled WGS sequence"/>
</dbReference>
<sequence length="63" mass="7351">MIMHLREDPLNSPAAFAVDPLGQGKRFGRSRIFVERNGREMLEEADDHERHFVIRELFRAQTG</sequence>
<reference evidence="1" key="1">
    <citation type="submission" date="2021-02" db="EMBL/GenBank/DDBJ databases">
        <authorList>
            <person name="Nieuwenhuis M."/>
            <person name="Van De Peppel L.J.J."/>
        </authorList>
    </citation>
    <scope>NUCLEOTIDE SEQUENCE</scope>
    <source>
        <strain evidence="1">D49</strain>
    </source>
</reference>